<organism evidence="3 4">
    <name type="scientific">Octopus sinensis</name>
    <name type="common">East Asian common octopus</name>
    <dbReference type="NCBI Taxonomy" id="2607531"/>
    <lineage>
        <taxon>Eukaryota</taxon>
        <taxon>Metazoa</taxon>
        <taxon>Spiralia</taxon>
        <taxon>Lophotrochozoa</taxon>
        <taxon>Mollusca</taxon>
        <taxon>Cephalopoda</taxon>
        <taxon>Coleoidea</taxon>
        <taxon>Octopodiformes</taxon>
        <taxon>Octopoda</taxon>
        <taxon>Incirrata</taxon>
        <taxon>Octopodidae</taxon>
        <taxon>Octopus</taxon>
    </lineage>
</organism>
<dbReference type="KEGG" id="osn:115223508"/>
<dbReference type="RefSeq" id="XP_029649984.1">
    <property type="nucleotide sequence ID" value="XM_029794124.2"/>
</dbReference>
<dbReference type="Proteomes" id="UP000515154">
    <property type="component" value="Linkage group LG23"/>
</dbReference>
<evidence type="ECO:0000313" key="4">
    <source>
        <dbReference type="RefSeq" id="XP_029649984.1"/>
    </source>
</evidence>
<dbReference type="Pfam" id="PF14942">
    <property type="entry name" value="Muted"/>
    <property type="match status" value="1"/>
</dbReference>
<evidence type="ECO:0000256" key="2">
    <source>
        <dbReference type="ARBA" id="ARBA00019580"/>
    </source>
</evidence>
<proteinExistence type="inferred from homology"/>
<keyword evidence="3" id="KW-1185">Reference proteome</keyword>
<dbReference type="PANTHER" id="PTHR31784">
    <property type="entry name" value="BIOGENESIS OF LYSOSOME-RELATED ORGANELLES COMPLEX 1 SUBUNIT 5"/>
    <property type="match status" value="1"/>
</dbReference>
<accession>A0A6P7TFF8</accession>
<comment type="similarity">
    <text evidence="1">Belongs to the BLOC1S5 family.</text>
</comment>
<reference evidence="4" key="1">
    <citation type="submission" date="2025-08" db="UniProtKB">
        <authorList>
            <consortium name="RefSeq"/>
        </authorList>
    </citation>
    <scope>IDENTIFICATION</scope>
</reference>
<dbReference type="AlphaFoldDB" id="A0A6P7TFF8"/>
<name>A0A6P7TFF8_9MOLL</name>
<gene>
    <name evidence="4" type="primary">LOC115223508</name>
</gene>
<dbReference type="GO" id="GO:0030133">
    <property type="term" value="C:transport vesicle"/>
    <property type="evidence" value="ECO:0007669"/>
    <property type="project" value="InterPro"/>
</dbReference>
<dbReference type="InterPro" id="IPR017243">
    <property type="entry name" value="Bloc1s5"/>
</dbReference>
<protein>
    <recommendedName>
        <fullName evidence="2">Biogenesis of lysosome-related organelles complex 1 subunit 5</fullName>
    </recommendedName>
</protein>
<sequence length="151" mass="17714">MAFDLMIKDLSEIQSRLYDHRPVLQGDVLYFFKEFEEKRGHRDFTTLQKCNEEVSLMQDLYLPGCLQQAEICLTDIASKTNTATQICDRICSKKHPETDYLDECRQQRSKEWTDFMTEQCKRSAEVDQMFETELSKIKSALSNKTGHIQTK</sequence>
<evidence type="ECO:0000313" key="3">
    <source>
        <dbReference type="Proteomes" id="UP000515154"/>
    </source>
</evidence>
<evidence type="ECO:0000256" key="1">
    <source>
        <dbReference type="ARBA" id="ARBA00010754"/>
    </source>
</evidence>
<dbReference type="PANTHER" id="PTHR31784:SF2">
    <property type="entry name" value="BIOGENESIS OF LYSOSOME-RELATED ORGANELLES COMPLEX 1 SUBUNIT 5"/>
    <property type="match status" value="1"/>
</dbReference>
<dbReference type="GO" id="GO:0031083">
    <property type="term" value="C:BLOC-1 complex"/>
    <property type="evidence" value="ECO:0007669"/>
    <property type="project" value="InterPro"/>
</dbReference>